<accession>A0ABT4KWB5</accession>
<name>A0ABT4KWB5_9SPHI</name>
<reference evidence="1" key="1">
    <citation type="submission" date="2022-12" db="EMBL/GenBank/DDBJ databases">
        <title>Genome sequence of SJ11.</title>
        <authorList>
            <person name="Woo H."/>
        </authorList>
    </citation>
    <scope>NUCLEOTIDE SEQUENCE</scope>
    <source>
        <strain evidence="1">SJ11</strain>
    </source>
</reference>
<sequence>MQLSEFEKDKLLAALLENQLPTVNEEVSVCSQASTKNKEFEKKWNKSLTSAQFKNTAIQHLDSLPWK</sequence>
<evidence type="ECO:0000313" key="1">
    <source>
        <dbReference type="EMBL" id="MCZ4223218.1"/>
    </source>
</evidence>
<organism evidence="1 2">
    <name type="scientific">Pedobacter rhodius</name>
    <dbReference type="NCBI Taxonomy" id="3004098"/>
    <lineage>
        <taxon>Bacteria</taxon>
        <taxon>Pseudomonadati</taxon>
        <taxon>Bacteroidota</taxon>
        <taxon>Sphingobacteriia</taxon>
        <taxon>Sphingobacteriales</taxon>
        <taxon>Sphingobacteriaceae</taxon>
        <taxon>Pedobacter</taxon>
    </lineage>
</organism>
<keyword evidence="2" id="KW-1185">Reference proteome</keyword>
<evidence type="ECO:0000313" key="2">
    <source>
        <dbReference type="Proteomes" id="UP001144341"/>
    </source>
</evidence>
<dbReference type="EMBL" id="JAPWGL010000002">
    <property type="protein sequence ID" value="MCZ4223218.1"/>
    <property type="molecule type" value="Genomic_DNA"/>
</dbReference>
<dbReference type="Proteomes" id="UP001144341">
    <property type="component" value="Unassembled WGS sequence"/>
</dbReference>
<protein>
    <recommendedName>
        <fullName evidence="3">Addiction module component</fullName>
    </recommendedName>
</protein>
<comment type="caution">
    <text evidence="1">The sequence shown here is derived from an EMBL/GenBank/DDBJ whole genome shotgun (WGS) entry which is preliminary data.</text>
</comment>
<evidence type="ECO:0008006" key="3">
    <source>
        <dbReference type="Google" id="ProtNLM"/>
    </source>
</evidence>
<dbReference type="RefSeq" id="WP_269415017.1">
    <property type="nucleotide sequence ID" value="NZ_JAPWGL010000002.1"/>
</dbReference>
<proteinExistence type="predicted"/>
<gene>
    <name evidence="1" type="ORF">O0931_07890</name>
</gene>